<organism evidence="1">
    <name type="scientific">marine metagenome</name>
    <dbReference type="NCBI Taxonomy" id="408172"/>
    <lineage>
        <taxon>unclassified sequences</taxon>
        <taxon>metagenomes</taxon>
        <taxon>ecological metagenomes</taxon>
    </lineage>
</organism>
<sequence length="43" mass="4715">MVLGDESLIIWLLLLVSPRGTVESDDGEGRTVVEAQELELGFK</sequence>
<protein>
    <submittedName>
        <fullName evidence="1">Uncharacterized protein</fullName>
    </submittedName>
</protein>
<proteinExistence type="predicted"/>
<name>A0A381USI2_9ZZZZ</name>
<feature type="non-terminal residue" evidence="1">
    <location>
        <position position="43"/>
    </location>
</feature>
<reference evidence="1" key="1">
    <citation type="submission" date="2018-05" db="EMBL/GenBank/DDBJ databases">
        <authorList>
            <person name="Lanie J.A."/>
            <person name="Ng W.-L."/>
            <person name="Kazmierczak K.M."/>
            <person name="Andrzejewski T.M."/>
            <person name="Davidsen T.M."/>
            <person name="Wayne K.J."/>
            <person name="Tettelin H."/>
            <person name="Glass J.I."/>
            <person name="Rusch D."/>
            <person name="Podicherti R."/>
            <person name="Tsui H.-C.T."/>
            <person name="Winkler M.E."/>
        </authorList>
    </citation>
    <scope>NUCLEOTIDE SEQUENCE</scope>
</reference>
<dbReference type="EMBL" id="UINC01007045">
    <property type="protein sequence ID" value="SVA31109.1"/>
    <property type="molecule type" value="Genomic_DNA"/>
</dbReference>
<evidence type="ECO:0000313" key="1">
    <source>
        <dbReference type="EMBL" id="SVA31109.1"/>
    </source>
</evidence>
<gene>
    <name evidence="1" type="ORF">METZ01_LOCUS83963</name>
</gene>
<accession>A0A381USI2</accession>
<dbReference type="AlphaFoldDB" id="A0A381USI2"/>